<gene>
    <name evidence="1" type="ORF">ENP94_05145</name>
    <name evidence="2" type="ORF">ENS16_01310</name>
</gene>
<sequence>MANLTQRLAKWTVKTSPERIKAILEELRNTMTANFQAVLPDLIALETRTKQVLNENGVATIDNPAYLAFARELWSLRRREFAGDALTKETAILMQKWVARGLQLPVLEQIRDQVLTISAPTP</sequence>
<evidence type="ECO:0000313" key="1">
    <source>
        <dbReference type="EMBL" id="HEA87384.1"/>
    </source>
</evidence>
<proteinExistence type="predicted"/>
<dbReference type="Gene3D" id="1.20.58.800">
    <property type="match status" value="1"/>
</dbReference>
<comment type="caution">
    <text evidence="1">The sequence shown here is derived from an EMBL/GenBank/DDBJ whole genome shotgun (WGS) entry which is preliminary data.</text>
</comment>
<evidence type="ECO:0000313" key="2">
    <source>
        <dbReference type="EMBL" id="HFJ53313.1"/>
    </source>
</evidence>
<accession>A0A7C1SEE1</accession>
<reference evidence="1" key="1">
    <citation type="journal article" date="2020" name="mSystems">
        <title>Genome- and Community-Level Interaction Insights into Carbon Utilization and Element Cycling Functions of Hydrothermarchaeota in Hydrothermal Sediment.</title>
        <authorList>
            <person name="Zhou Z."/>
            <person name="Liu Y."/>
            <person name="Xu W."/>
            <person name="Pan J."/>
            <person name="Luo Z.H."/>
            <person name="Li M."/>
        </authorList>
    </citation>
    <scope>NUCLEOTIDE SEQUENCE [LARGE SCALE GENOMIC DNA]</scope>
    <source>
        <strain evidence="1">SpSt-265</strain>
        <strain evidence="2">SpSt-465</strain>
    </source>
</reference>
<dbReference type="AlphaFoldDB" id="A0A7C1SEE1"/>
<organism evidence="1">
    <name type="scientific">candidate division WOR-3 bacterium</name>
    <dbReference type="NCBI Taxonomy" id="2052148"/>
    <lineage>
        <taxon>Bacteria</taxon>
        <taxon>Bacteria division WOR-3</taxon>
    </lineage>
</organism>
<name>A0A7C1SEE1_UNCW3</name>
<dbReference type="EMBL" id="DSTU01000002">
    <property type="protein sequence ID" value="HFJ53313.1"/>
    <property type="molecule type" value="Genomic_DNA"/>
</dbReference>
<protein>
    <submittedName>
        <fullName evidence="1">Uncharacterized protein</fullName>
    </submittedName>
</protein>
<dbReference type="EMBL" id="DSLG01000006">
    <property type="protein sequence ID" value="HEA87384.1"/>
    <property type="molecule type" value="Genomic_DNA"/>
</dbReference>